<evidence type="ECO:0000313" key="3">
    <source>
        <dbReference type="Proteomes" id="UP000829476"/>
    </source>
</evidence>
<dbReference type="RefSeq" id="WP_242938601.1">
    <property type="nucleotide sequence ID" value="NZ_CP094326.1"/>
</dbReference>
<dbReference type="Proteomes" id="UP000829476">
    <property type="component" value="Chromosome"/>
</dbReference>
<dbReference type="InterPro" id="IPR011011">
    <property type="entry name" value="Znf_FYVE_PHD"/>
</dbReference>
<keyword evidence="1" id="KW-1133">Transmembrane helix</keyword>
<feature type="transmembrane region" description="Helical" evidence="1">
    <location>
        <begin position="126"/>
        <end position="148"/>
    </location>
</feature>
<accession>A0ABY3YUW2</accession>
<keyword evidence="1" id="KW-0812">Transmembrane</keyword>
<keyword evidence="3" id="KW-1185">Reference proteome</keyword>
<keyword evidence="1" id="KW-0472">Membrane</keyword>
<reference evidence="2 3" key="1">
    <citation type="journal article" date="2018" name="Int. J. Syst. Evol. Microbiol.">
        <title>Zhouia spongiae sp. nov., isolated from a marine sponge.</title>
        <authorList>
            <person name="Zhuang L."/>
            <person name="Lin B."/>
            <person name="Qin F."/>
            <person name="Luo L."/>
        </authorList>
    </citation>
    <scope>NUCLEOTIDE SEQUENCE [LARGE SCALE GENOMIC DNA]</scope>
    <source>
        <strain evidence="2 3">HN-Y44</strain>
    </source>
</reference>
<evidence type="ECO:0000313" key="2">
    <source>
        <dbReference type="EMBL" id="UNZ00234.1"/>
    </source>
</evidence>
<organism evidence="2 3">
    <name type="scientific">Zhouia spongiae</name>
    <dbReference type="NCBI Taxonomy" id="2202721"/>
    <lineage>
        <taxon>Bacteria</taxon>
        <taxon>Pseudomonadati</taxon>
        <taxon>Bacteroidota</taxon>
        <taxon>Flavobacteriia</taxon>
        <taxon>Flavobacteriales</taxon>
        <taxon>Flavobacteriaceae</taxon>
        <taxon>Zhouia</taxon>
    </lineage>
</organism>
<evidence type="ECO:0000256" key="1">
    <source>
        <dbReference type="SAM" id="Phobius"/>
    </source>
</evidence>
<evidence type="ECO:0008006" key="4">
    <source>
        <dbReference type="Google" id="ProtNLM"/>
    </source>
</evidence>
<gene>
    <name evidence="2" type="ORF">MQE36_07790</name>
</gene>
<proteinExistence type="predicted"/>
<protein>
    <recommendedName>
        <fullName evidence="4">RING-type domain-containing protein</fullName>
    </recommendedName>
</protein>
<sequence length="194" mass="21890">MNHSNQTICHICFSPLSETMIRCNRCGLNFHPDTCGGSLFTKISHPQHCKKCKSEKNMFFQTSGKDLEHKLRSTHSYIEKLQKETDLKIKSNMDLIDEKTNSINEMFNDIEKKLFQLKLKRKSIDWIYVALLCAVFIPLTGWLVYSGWANNPDVTIDFSIGEIIGGILIGGGAIIAGTAYSKSISDKDKNDPVK</sequence>
<feature type="transmembrane region" description="Helical" evidence="1">
    <location>
        <begin position="160"/>
        <end position="180"/>
    </location>
</feature>
<dbReference type="EMBL" id="CP094326">
    <property type="protein sequence ID" value="UNZ00234.1"/>
    <property type="molecule type" value="Genomic_DNA"/>
</dbReference>
<name>A0ABY3YUW2_9FLAO</name>
<dbReference type="SUPFAM" id="SSF57903">
    <property type="entry name" value="FYVE/PHD zinc finger"/>
    <property type="match status" value="1"/>
</dbReference>